<feature type="region of interest" description="Disordered" evidence="17">
    <location>
        <begin position="870"/>
        <end position="964"/>
    </location>
</feature>
<evidence type="ECO:0000256" key="15">
    <source>
        <dbReference type="ARBA" id="ARBA00049522"/>
    </source>
</evidence>
<feature type="domain" description="LIM zinc-binding" evidence="19">
    <location>
        <begin position="1174"/>
        <end position="1239"/>
    </location>
</feature>
<dbReference type="STRING" id="418985.A0A1V9X1H7"/>
<keyword evidence="7 16" id="KW-0479">Metal-binding</keyword>
<dbReference type="PRINTS" id="PR00420">
    <property type="entry name" value="RNGMNOXGNASE"/>
</dbReference>
<feature type="region of interest" description="Disordered" evidence="17">
    <location>
        <begin position="1253"/>
        <end position="1313"/>
    </location>
</feature>
<evidence type="ECO:0000256" key="6">
    <source>
        <dbReference type="ARBA" id="ARBA00022630"/>
    </source>
</evidence>
<evidence type="ECO:0000256" key="5">
    <source>
        <dbReference type="ARBA" id="ARBA00022490"/>
    </source>
</evidence>
<comment type="similarity">
    <text evidence="3">Belongs to the Mical family.</text>
</comment>
<evidence type="ECO:0000256" key="16">
    <source>
        <dbReference type="PROSITE-ProRule" id="PRU00125"/>
    </source>
</evidence>
<dbReference type="InterPro" id="IPR050540">
    <property type="entry name" value="F-actin_Monoox_Mical"/>
</dbReference>
<feature type="non-terminal residue" evidence="20">
    <location>
        <position position="1727"/>
    </location>
</feature>
<evidence type="ECO:0000313" key="20">
    <source>
        <dbReference type="EMBL" id="OQR67379.1"/>
    </source>
</evidence>
<feature type="compositionally biased region" description="Acidic residues" evidence="17">
    <location>
        <begin position="1414"/>
        <end position="1431"/>
    </location>
</feature>
<evidence type="ECO:0000256" key="12">
    <source>
        <dbReference type="ARBA" id="ARBA00023033"/>
    </source>
</evidence>
<dbReference type="PANTHER" id="PTHR23167">
    <property type="entry name" value="CALPONIN HOMOLOGY DOMAIN-CONTAINING PROTEIN DDB_G0272472-RELATED"/>
    <property type="match status" value="1"/>
</dbReference>
<feature type="compositionally biased region" description="Acidic residues" evidence="17">
    <location>
        <begin position="1547"/>
        <end position="1562"/>
    </location>
</feature>
<comment type="catalytic activity">
    <reaction evidence="15">
        <text>L-methionyl-[F-actin] + NADPH + O2 + H(+) = L-methionyl-(R)-S-oxide-[F-actin] + NADP(+) + H2O</text>
        <dbReference type="Rhea" id="RHEA:51308"/>
        <dbReference type="Rhea" id="RHEA-COMP:12953"/>
        <dbReference type="Rhea" id="RHEA-COMP:12956"/>
        <dbReference type="ChEBI" id="CHEBI:15377"/>
        <dbReference type="ChEBI" id="CHEBI:15378"/>
        <dbReference type="ChEBI" id="CHEBI:15379"/>
        <dbReference type="ChEBI" id="CHEBI:16044"/>
        <dbReference type="ChEBI" id="CHEBI:45764"/>
        <dbReference type="ChEBI" id="CHEBI:57783"/>
        <dbReference type="ChEBI" id="CHEBI:58349"/>
        <dbReference type="EC" id="1.14.13.225"/>
    </reaction>
</comment>
<evidence type="ECO:0000256" key="3">
    <source>
        <dbReference type="ARBA" id="ARBA00008223"/>
    </source>
</evidence>
<gene>
    <name evidence="20" type="ORF">BIW11_04777</name>
</gene>
<keyword evidence="13 16" id="KW-0440">LIM domain</keyword>
<evidence type="ECO:0000259" key="18">
    <source>
        <dbReference type="PROSITE" id="PS50021"/>
    </source>
</evidence>
<feature type="compositionally biased region" description="Low complexity" evidence="17">
    <location>
        <begin position="945"/>
        <end position="958"/>
    </location>
</feature>
<evidence type="ECO:0000259" key="19">
    <source>
        <dbReference type="PROSITE" id="PS50023"/>
    </source>
</evidence>
<feature type="compositionally biased region" description="Basic and acidic residues" evidence="17">
    <location>
        <begin position="1693"/>
        <end position="1708"/>
    </location>
</feature>
<dbReference type="PANTHER" id="PTHR23167:SF54">
    <property type="entry name" value="[F-ACTIN]-MONOOXYGENASE MICAL"/>
    <property type="match status" value="1"/>
</dbReference>
<accession>A0A1V9X1H7</accession>
<dbReference type="GO" id="GO:0005737">
    <property type="term" value="C:cytoplasm"/>
    <property type="evidence" value="ECO:0007669"/>
    <property type="project" value="UniProtKB-SubCell"/>
</dbReference>
<evidence type="ECO:0000256" key="10">
    <source>
        <dbReference type="ARBA" id="ARBA00022857"/>
    </source>
</evidence>
<feature type="compositionally biased region" description="Basic and acidic residues" evidence="17">
    <location>
        <begin position="1529"/>
        <end position="1539"/>
    </location>
</feature>
<organism evidence="20 21">
    <name type="scientific">Tropilaelaps mercedesae</name>
    <dbReference type="NCBI Taxonomy" id="418985"/>
    <lineage>
        <taxon>Eukaryota</taxon>
        <taxon>Metazoa</taxon>
        <taxon>Ecdysozoa</taxon>
        <taxon>Arthropoda</taxon>
        <taxon>Chelicerata</taxon>
        <taxon>Arachnida</taxon>
        <taxon>Acari</taxon>
        <taxon>Parasitiformes</taxon>
        <taxon>Mesostigmata</taxon>
        <taxon>Gamasina</taxon>
        <taxon>Dermanyssoidea</taxon>
        <taxon>Laelapidae</taxon>
        <taxon>Tropilaelaps</taxon>
    </lineage>
</organism>
<dbReference type="PROSITE" id="PS50021">
    <property type="entry name" value="CH"/>
    <property type="match status" value="1"/>
</dbReference>
<feature type="compositionally biased region" description="Polar residues" evidence="17">
    <location>
        <begin position="1659"/>
        <end position="1674"/>
    </location>
</feature>
<keyword evidence="21" id="KW-1185">Reference proteome</keyword>
<feature type="compositionally biased region" description="Basic and acidic residues" evidence="17">
    <location>
        <begin position="870"/>
        <end position="893"/>
    </location>
</feature>
<dbReference type="SMART" id="SM00132">
    <property type="entry name" value="LIM"/>
    <property type="match status" value="1"/>
</dbReference>
<dbReference type="Pfam" id="PF00307">
    <property type="entry name" value="CH"/>
    <property type="match status" value="1"/>
</dbReference>
<sequence>MPVGQRQTSPVGGPGPRGLASPESALAADRFEAFTSAGTFKQVLTCYRQICDILQLTPAPLNQFYPKLKNKLRSWKAQGLWNKLDKRASQKEYGKGRVCENTRVLIIGAGPVGLRTAIEAQLLGAKVVLVEKRDRFSRNNVLHLWPFVIQDLRMLGAKKFFGKFCAGSIDHISIRQLQLILLKVCLLLGVEIHENVTFEDLVEPAEEDGVKTGWRARLSPHDHEASHYEFDFLVCADGKRNTIKGFARSEFRGKLAIGITANYINRQTQEENKVPEISGVAFIFNQKFFRDMQAATAIDLENIVYYKDDTHYFVMTAKKQSLIERGVILTDQSDVASLLRPDNVNRSALLDYARDAARFATKDQLPRLEFAVNHYGQPDVAMFDFTSMYASENASRMVERRGKKLLLCLVGDSLLEPFWPTGSGCARGFLSALDTAWMMKGWETQSPVKVIAERESIYRLLNQTSPENLHKDVNQYTINPASRYLSLGTSKVLPGEVRHLCDLETITLDIPDSEMELALSSMARKRLRNRSIVNPDSLQLWCEKQVYQYNISIEDMTTSWKDGRALTAILHRYRPELIGHPSELDVSQSAAAGNCQRVFDLLEREYGIPPVMTGQDLAASEVPDKLTMVSYLTQVYETFRGAIPRPPGRPVYKFDDLLEEQENSRPVAPRVDLRQAVEEYRQSGASHGPLREARTRSLYDPSLGGETANYLPTNLATDERYSHEAAKRSKMTERAWRTRTHLEAMTRGHGGVRAGEVTPDLERVANAMDQKAFSARKERLQEQFKLDSGATRIYGSPPEPTDGFHEQPQSGKGVPRKSYALSSRPTIRELQKQLLDLEKGPAASAKKTAPPGHYVGKIGKDDWNVRQLEEQLREREKGRADSGKKKNHVEKPQVDWASYPGSQEDAVPDEEPELEDEEEKTLGAGRVPGRSGRPRNGTLPSTPLGARGANGAGAPPGAAVGGHGLRDLERTRVFDEIFRDKRAQMEGRLRGEDPERAKYGVIDEKLQRVKRQLKDGGVIMDVGERGRNKVAQLKNMLDVKAQQNRPTPITNLNPPKVNKYLSKDYNPLYKEKEAASGSSSGGTSGTASCEDLSGVTVADRDRLDYDSTQPSEIREELGALRNVQNVPDAYGAGKASPNAALRLDERSRIADVDTVEADEVETGAGNAPTPESSDLCYFCGQRVYLIDRLSAEGHFFHRSCLRCEYCDDNLRIGSYAYDSSGVCRGKFFCVQHFRMEKPSARWTAMMRRKEAFLQEEPRPAQILPTADETPGQTNTGPSGAAQDAQTAQTLTPQRMTPEQALRHQPGISNSLIDMDRDRTPERAEFENLGDASVLMDQDELLNSELDEEELTQRNLGATEVQTDDDLEQLSSDDEDEDRELMLRAGAAQGLAADADATRHLAETWSKKHNRSCCDSDEGEEEPTDETTDEESSTEKDEGATTDDVDSDYEYASDSQQHQQQQNSLVGASSAADERSSIHDEISDGTEVDYSTIRRKKPPGAAAVGAKLVSPLVIDSTKAAVGRMSGEVTPTREERFETPKEGGAPTPGEDDDAEDEGGGDSSEDGLTLSITESDDDDDDGELGNEEKGGESRHDASHKEVPEIVVIEEAATQVTGDDRWGEDSVREALGLTISCSSYGAGDILTPTSPPDDGVSPGTVAGSVSLTEVSEFSSNEPSSDDRDQSREGEMEAMDMDVEKDAPRADSDRDTAAESDGCVAPSTRLVEPMTT</sequence>
<evidence type="ECO:0000256" key="7">
    <source>
        <dbReference type="ARBA" id="ARBA00022723"/>
    </source>
</evidence>
<keyword evidence="12" id="KW-0503">Monooxygenase</keyword>
<feature type="compositionally biased region" description="Acidic residues" evidence="17">
    <location>
        <begin position="1571"/>
        <end position="1582"/>
    </location>
</feature>
<comment type="cofactor">
    <cofactor evidence="1">
        <name>FAD</name>
        <dbReference type="ChEBI" id="CHEBI:57692"/>
    </cofactor>
</comment>
<evidence type="ECO:0000256" key="2">
    <source>
        <dbReference type="ARBA" id="ARBA00004496"/>
    </source>
</evidence>
<dbReference type="SUPFAM" id="SSF47576">
    <property type="entry name" value="Calponin-homology domain, CH-domain"/>
    <property type="match status" value="1"/>
</dbReference>
<feature type="region of interest" description="Disordered" evidence="17">
    <location>
        <begin position="1072"/>
        <end position="1093"/>
    </location>
</feature>
<reference evidence="20 21" key="1">
    <citation type="journal article" date="2017" name="Gigascience">
        <title>Draft genome of the honey bee ectoparasitic mite, Tropilaelaps mercedesae, is shaped by the parasitic life history.</title>
        <authorList>
            <person name="Dong X."/>
            <person name="Armstrong S.D."/>
            <person name="Xia D."/>
            <person name="Makepeace B.L."/>
            <person name="Darby A.C."/>
            <person name="Kadowaki T."/>
        </authorList>
    </citation>
    <scope>NUCLEOTIDE SEQUENCE [LARGE SCALE GENOMIC DNA]</scope>
    <source>
        <strain evidence="20">Wuxi-XJTLU</strain>
    </source>
</reference>
<keyword evidence="11" id="KW-0560">Oxidoreductase</keyword>
<dbReference type="OrthoDB" id="20799at2759"/>
<feature type="region of interest" description="Disordered" evidence="17">
    <location>
        <begin position="1"/>
        <end position="22"/>
    </location>
</feature>
<comment type="subcellular location">
    <subcellularLocation>
        <location evidence="2">Cytoplasm</location>
    </subcellularLocation>
</comment>
<dbReference type="Pfam" id="PF01494">
    <property type="entry name" value="FAD_binding_3"/>
    <property type="match status" value="1"/>
</dbReference>
<dbReference type="PROSITE" id="PS50023">
    <property type="entry name" value="LIM_DOMAIN_2"/>
    <property type="match status" value="1"/>
</dbReference>
<feature type="compositionally biased region" description="Low complexity" evidence="17">
    <location>
        <begin position="1280"/>
        <end position="1293"/>
    </location>
</feature>
<protein>
    <recommendedName>
        <fullName evidence="4">F-actin monooxygenase</fullName>
        <ecNumber evidence="4">1.14.13.225</ecNumber>
    </recommendedName>
</protein>
<evidence type="ECO:0000256" key="8">
    <source>
        <dbReference type="ARBA" id="ARBA00022827"/>
    </source>
</evidence>
<feature type="region of interest" description="Disordered" evidence="17">
    <location>
        <begin position="841"/>
        <end position="860"/>
    </location>
</feature>
<keyword evidence="5" id="KW-0963">Cytoplasm</keyword>
<feature type="compositionally biased region" description="Basic and acidic residues" evidence="17">
    <location>
        <begin position="1583"/>
        <end position="1600"/>
    </location>
</feature>
<evidence type="ECO:0000256" key="9">
    <source>
        <dbReference type="ARBA" id="ARBA00022833"/>
    </source>
</evidence>
<evidence type="ECO:0000256" key="17">
    <source>
        <dbReference type="SAM" id="MobiDB-lite"/>
    </source>
</evidence>
<evidence type="ECO:0000256" key="4">
    <source>
        <dbReference type="ARBA" id="ARBA00012709"/>
    </source>
</evidence>
<dbReference type="GO" id="GO:0003779">
    <property type="term" value="F:actin binding"/>
    <property type="evidence" value="ECO:0007669"/>
    <property type="project" value="UniProtKB-KW"/>
</dbReference>
<dbReference type="EMBL" id="MNPL01028978">
    <property type="protein sequence ID" value="OQR67379.1"/>
    <property type="molecule type" value="Genomic_DNA"/>
</dbReference>
<dbReference type="FunFam" id="3.50.50.60:FF:000004">
    <property type="entry name" value="protein-methionine sulfoxide oxidase MICAL2 isoform X1"/>
    <property type="match status" value="1"/>
</dbReference>
<dbReference type="InParanoid" id="A0A1V9X1H7"/>
<dbReference type="GO" id="GO:0120501">
    <property type="term" value="F:F-actin monooxygenase activity"/>
    <property type="evidence" value="ECO:0007669"/>
    <property type="project" value="UniProtKB-EC"/>
</dbReference>
<feature type="compositionally biased region" description="Acidic residues" evidence="17">
    <location>
        <begin position="1439"/>
        <end position="1450"/>
    </location>
</feature>
<dbReference type="Pfam" id="PF25413">
    <property type="entry name" value="Rossman_Mical"/>
    <property type="match status" value="1"/>
</dbReference>
<dbReference type="InterPro" id="IPR036872">
    <property type="entry name" value="CH_dom_sf"/>
</dbReference>
<evidence type="ECO:0000256" key="14">
    <source>
        <dbReference type="ARBA" id="ARBA00023203"/>
    </source>
</evidence>
<dbReference type="SMART" id="SM00033">
    <property type="entry name" value="CH"/>
    <property type="match status" value="1"/>
</dbReference>
<name>A0A1V9X1H7_9ACAR</name>
<feature type="compositionally biased region" description="Acidic residues" evidence="17">
    <location>
        <begin position="906"/>
        <end position="919"/>
    </location>
</feature>
<keyword evidence="8" id="KW-0274">FAD</keyword>
<dbReference type="Gene3D" id="2.10.110.10">
    <property type="entry name" value="Cysteine Rich Protein"/>
    <property type="match status" value="1"/>
</dbReference>
<dbReference type="InterPro" id="IPR036188">
    <property type="entry name" value="FAD/NAD-bd_sf"/>
</dbReference>
<comment type="caution">
    <text evidence="20">The sequence shown here is derived from an EMBL/GenBank/DDBJ whole genome shotgun (WGS) entry which is preliminary data.</text>
</comment>
<dbReference type="Proteomes" id="UP000192247">
    <property type="component" value="Unassembled WGS sequence"/>
</dbReference>
<feature type="region of interest" description="Disordered" evidence="17">
    <location>
        <begin position="1346"/>
        <end position="1376"/>
    </location>
</feature>
<dbReference type="SUPFAM" id="SSF51905">
    <property type="entry name" value="FAD/NAD(P)-binding domain"/>
    <property type="match status" value="1"/>
</dbReference>
<keyword evidence="6" id="KW-0285">Flavoprotein</keyword>
<feature type="compositionally biased region" description="Acidic residues" evidence="17">
    <location>
        <begin position="1361"/>
        <end position="1376"/>
    </location>
</feature>
<dbReference type="InterPro" id="IPR001715">
    <property type="entry name" value="CH_dom"/>
</dbReference>
<dbReference type="InterPro" id="IPR002938">
    <property type="entry name" value="FAD-bd"/>
</dbReference>
<feature type="region of interest" description="Disordered" evidence="17">
    <location>
        <begin position="784"/>
        <end position="823"/>
    </location>
</feature>
<evidence type="ECO:0000256" key="11">
    <source>
        <dbReference type="ARBA" id="ARBA00023002"/>
    </source>
</evidence>
<dbReference type="InterPro" id="IPR001781">
    <property type="entry name" value="Znf_LIM"/>
</dbReference>
<feature type="compositionally biased region" description="Basic and acidic residues" evidence="17">
    <location>
        <begin position="1471"/>
        <end position="1481"/>
    </location>
</feature>
<dbReference type="GO" id="GO:0046872">
    <property type="term" value="F:metal ion binding"/>
    <property type="evidence" value="ECO:0007669"/>
    <property type="project" value="UniProtKB-KW"/>
</dbReference>
<feature type="compositionally biased region" description="Polar residues" evidence="17">
    <location>
        <begin position="1"/>
        <end position="10"/>
    </location>
</feature>
<keyword evidence="10" id="KW-0521">NADP</keyword>
<feature type="compositionally biased region" description="Basic and acidic residues" evidence="17">
    <location>
        <begin position="1676"/>
        <end position="1686"/>
    </location>
</feature>
<dbReference type="GO" id="GO:0071949">
    <property type="term" value="F:FAD binding"/>
    <property type="evidence" value="ECO:0007669"/>
    <property type="project" value="InterPro"/>
</dbReference>
<keyword evidence="14" id="KW-0009">Actin-binding</keyword>
<evidence type="ECO:0000313" key="21">
    <source>
        <dbReference type="Proteomes" id="UP000192247"/>
    </source>
</evidence>
<dbReference type="EC" id="1.14.13.225" evidence="4"/>
<evidence type="ECO:0000256" key="13">
    <source>
        <dbReference type="ARBA" id="ARBA00023038"/>
    </source>
</evidence>
<feature type="region of interest" description="Disordered" evidence="17">
    <location>
        <begin position="1635"/>
        <end position="1727"/>
    </location>
</feature>
<proteinExistence type="inferred from homology"/>
<keyword evidence="9 16" id="KW-0862">Zinc</keyword>
<dbReference type="PROSITE" id="PS00478">
    <property type="entry name" value="LIM_DOMAIN_1"/>
    <property type="match status" value="1"/>
</dbReference>
<evidence type="ECO:0000256" key="1">
    <source>
        <dbReference type="ARBA" id="ARBA00001974"/>
    </source>
</evidence>
<dbReference type="InterPro" id="IPR057494">
    <property type="entry name" value="Rossman_Mical"/>
</dbReference>
<dbReference type="SUPFAM" id="SSF57716">
    <property type="entry name" value="Glucocorticoid receptor-like (DNA-binding domain)"/>
    <property type="match status" value="1"/>
</dbReference>
<feature type="domain" description="Calponin-homology (CH)" evidence="18">
    <location>
        <begin position="532"/>
        <end position="637"/>
    </location>
</feature>
<dbReference type="Gene3D" id="3.50.50.60">
    <property type="entry name" value="FAD/NAD(P)-binding domain"/>
    <property type="match status" value="1"/>
</dbReference>
<dbReference type="Gene3D" id="1.10.418.10">
    <property type="entry name" value="Calponin-like domain"/>
    <property type="match status" value="1"/>
</dbReference>
<feature type="region of interest" description="Disordered" evidence="17">
    <location>
        <begin position="1404"/>
        <end position="1602"/>
    </location>
</feature>